<evidence type="ECO:0000256" key="3">
    <source>
        <dbReference type="ARBA" id="ARBA00009045"/>
    </source>
</evidence>
<feature type="transmembrane region" description="Helical" evidence="11">
    <location>
        <begin position="295"/>
        <end position="315"/>
    </location>
</feature>
<comment type="subcellular location">
    <subcellularLocation>
        <location evidence="2 11">Membrane</location>
        <topology evidence="2 11">Multi-pass membrane protein</topology>
    </subcellularLocation>
</comment>
<name>A0ABR2L988_9EUKA</name>
<dbReference type="SUPFAM" id="SSF144091">
    <property type="entry name" value="Rhomboid-like"/>
    <property type="match status" value="1"/>
</dbReference>
<sequence length="379" mass="42303">MDSESEDSSQAYNYHELMGSVGNLRDDDQSNYNTNRKKTKGSFITPMNGGKSDVNWWNEYPTDDVATNFRSNTPYTKTRTTTTTATKPSRPQRVPTTNRQVEEDEEEIPLVNLDAPSPIIWTVGVIIIMVLIMIAELYQFGLSQIKNIFSNDNPLGGPGDDILLLLGAKFGPMIVDGDWWRLFSAIFLQNGIIMCIISIVILIYERKIERDTGFYRMMLTFMVCGVYGYILSCIFIPRAISAGTTGSIIGLLGVMICDLIASWKIDKHPILNLITIIVFIVVLIVFGLFPFVDNFSHIGGLIMGVLTGLMLTPNLNFGKNAAVIHGIISLIAFPVMSTLFMICLVIVFRSNNTDLSWCKGCDKINCVNFKPGWCNTEQN</sequence>
<dbReference type="EC" id="3.4.21.105" evidence="4"/>
<comment type="catalytic activity">
    <reaction evidence="1 11">
        <text>Cleaves type-1 transmembrane domains using a catalytic dyad composed of serine and histidine that are contributed by different transmembrane domains.</text>
        <dbReference type="EC" id="3.4.21.105"/>
    </reaction>
</comment>
<dbReference type="InterPro" id="IPR035952">
    <property type="entry name" value="Rhomboid-like_sf"/>
</dbReference>
<reference evidence="14 15" key="1">
    <citation type="submission" date="2024-04" db="EMBL/GenBank/DDBJ databases">
        <title>Tritrichomonas musculus Genome.</title>
        <authorList>
            <person name="Alves-Ferreira E."/>
            <person name="Grigg M."/>
            <person name="Lorenzi H."/>
            <person name="Galac M."/>
        </authorList>
    </citation>
    <scope>NUCLEOTIDE SEQUENCE [LARGE SCALE GENOMIC DNA]</scope>
    <source>
        <strain evidence="14 15">EAF2021</strain>
    </source>
</reference>
<keyword evidence="7 11" id="KW-0378">Hydrolase</keyword>
<feature type="transmembrane region" description="Helical" evidence="11">
    <location>
        <begin position="270"/>
        <end position="289"/>
    </location>
</feature>
<gene>
    <name evidence="14" type="ORF">M9Y10_002241</name>
</gene>
<evidence type="ECO:0000313" key="14">
    <source>
        <dbReference type="EMBL" id="KAK8899918.1"/>
    </source>
</evidence>
<comment type="caution">
    <text evidence="14">The sequence shown here is derived from an EMBL/GenBank/DDBJ whole genome shotgun (WGS) entry which is preliminary data.</text>
</comment>
<feature type="transmembrane region" description="Helical" evidence="11">
    <location>
        <begin position="327"/>
        <end position="348"/>
    </location>
</feature>
<evidence type="ECO:0000256" key="5">
    <source>
        <dbReference type="ARBA" id="ARBA00022670"/>
    </source>
</evidence>
<keyword evidence="5 11" id="KW-0645">Protease</keyword>
<keyword evidence="15" id="KW-1185">Reference proteome</keyword>
<feature type="region of interest" description="Disordered" evidence="12">
    <location>
        <begin position="21"/>
        <end position="45"/>
    </location>
</feature>
<keyword evidence="8 11" id="KW-0720">Serine protease</keyword>
<dbReference type="Pfam" id="PF01694">
    <property type="entry name" value="Rhomboid"/>
    <property type="match status" value="1"/>
</dbReference>
<evidence type="ECO:0000256" key="8">
    <source>
        <dbReference type="ARBA" id="ARBA00022825"/>
    </source>
</evidence>
<evidence type="ECO:0000259" key="13">
    <source>
        <dbReference type="Pfam" id="PF01694"/>
    </source>
</evidence>
<evidence type="ECO:0000313" key="15">
    <source>
        <dbReference type="Proteomes" id="UP001470230"/>
    </source>
</evidence>
<dbReference type="Gene3D" id="1.20.1540.10">
    <property type="entry name" value="Rhomboid-like"/>
    <property type="match status" value="1"/>
</dbReference>
<feature type="region of interest" description="Disordered" evidence="12">
    <location>
        <begin position="69"/>
        <end position="103"/>
    </location>
</feature>
<feature type="transmembrane region" description="Helical" evidence="11">
    <location>
        <begin position="216"/>
        <end position="240"/>
    </location>
</feature>
<keyword evidence="9 11" id="KW-1133">Transmembrane helix</keyword>
<dbReference type="EMBL" id="JAPFFF010000001">
    <property type="protein sequence ID" value="KAK8899918.1"/>
    <property type="molecule type" value="Genomic_DNA"/>
</dbReference>
<evidence type="ECO:0000256" key="2">
    <source>
        <dbReference type="ARBA" id="ARBA00004141"/>
    </source>
</evidence>
<comment type="similarity">
    <text evidence="3 11">Belongs to the peptidase S54 family.</text>
</comment>
<evidence type="ECO:0000256" key="10">
    <source>
        <dbReference type="ARBA" id="ARBA00023136"/>
    </source>
</evidence>
<protein>
    <recommendedName>
        <fullName evidence="4">rhomboid protease</fullName>
        <ecNumber evidence="4">3.4.21.105</ecNumber>
    </recommendedName>
</protein>
<proteinExistence type="inferred from homology"/>
<dbReference type="Proteomes" id="UP001470230">
    <property type="component" value="Unassembled WGS sequence"/>
</dbReference>
<dbReference type="InterPro" id="IPR022764">
    <property type="entry name" value="Peptidase_S54_rhomboid_dom"/>
</dbReference>
<dbReference type="PANTHER" id="PTHR22936:SF69">
    <property type="entry name" value="RHOMBOID-LIKE PROTEIN"/>
    <property type="match status" value="1"/>
</dbReference>
<feature type="compositionally biased region" description="Low complexity" evidence="12">
    <location>
        <begin position="73"/>
        <end position="86"/>
    </location>
</feature>
<keyword evidence="6 11" id="KW-0812">Transmembrane</keyword>
<comment type="function">
    <text evidence="11">Serine protease involved in intramembrane proteolysis.</text>
</comment>
<evidence type="ECO:0000256" key="9">
    <source>
        <dbReference type="ARBA" id="ARBA00022989"/>
    </source>
</evidence>
<keyword evidence="10 11" id="KW-0472">Membrane</keyword>
<organism evidence="14 15">
    <name type="scientific">Tritrichomonas musculus</name>
    <dbReference type="NCBI Taxonomy" id="1915356"/>
    <lineage>
        <taxon>Eukaryota</taxon>
        <taxon>Metamonada</taxon>
        <taxon>Parabasalia</taxon>
        <taxon>Tritrichomonadida</taxon>
        <taxon>Tritrichomonadidae</taxon>
        <taxon>Tritrichomonas</taxon>
    </lineage>
</organism>
<dbReference type="PANTHER" id="PTHR22936">
    <property type="entry name" value="RHOMBOID-RELATED"/>
    <property type="match status" value="1"/>
</dbReference>
<dbReference type="InterPro" id="IPR002610">
    <property type="entry name" value="Peptidase_S54_rhomboid-like"/>
</dbReference>
<accession>A0ABR2L988</accession>
<evidence type="ECO:0000256" key="4">
    <source>
        <dbReference type="ARBA" id="ARBA00013039"/>
    </source>
</evidence>
<evidence type="ECO:0000256" key="1">
    <source>
        <dbReference type="ARBA" id="ARBA00000156"/>
    </source>
</evidence>
<evidence type="ECO:0000256" key="12">
    <source>
        <dbReference type="SAM" id="MobiDB-lite"/>
    </source>
</evidence>
<evidence type="ECO:0000256" key="11">
    <source>
        <dbReference type="RuleBase" id="RU362115"/>
    </source>
</evidence>
<feature type="transmembrane region" description="Helical" evidence="11">
    <location>
        <begin position="246"/>
        <end position="263"/>
    </location>
</feature>
<feature type="transmembrane region" description="Helical" evidence="11">
    <location>
        <begin position="119"/>
        <end position="140"/>
    </location>
</feature>
<feature type="transmembrane region" description="Helical" evidence="11">
    <location>
        <begin position="179"/>
        <end position="204"/>
    </location>
</feature>
<evidence type="ECO:0000256" key="6">
    <source>
        <dbReference type="ARBA" id="ARBA00022692"/>
    </source>
</evidence>
<feature type="domain" description="Peptidase S54 rhomboid" evidence="13">
    <location>
        <begin position="177"/>
        <end position="312"/>
    </location>
</feature>
<evidence type="ECO:0000256" key="7">
    <source>
        <dbReference type="ARBA" id="ARBA00022801"/>
    </source>
</evidence>